<evidence type="ECO:0000313" key="3">
    <source>
        <dbReference type="Proteomes" id="UP001321479"/>
    </source>
</evidence>
<feature type="transmembrane region" description="Helical" evidence="1">
    <location>
        <begin position="86"/>
        <end position="104"/>
    </location>
</feature>
<dbReference type="Proteomes" id="UP001321479">
    <property type="component" value="Segment"/>
</dbReference>
<feature type="transmembrane region" description="Helical" evidence="1">
    <location>
        <begin position="52"/>
        <end position="74"/>
    </location>
</feature>
<sequence>MISLTGSLMISLIGSLTTSLTGSLMISLTGSLMTSLTGSLTTSLTGSLMTSLTGSLTTSLTGSLIGSSIIDSVINLSAKFIESSDIKLAFVVIIKLLLNGVYFLKMTFDLFLNALNTIFLKVNGIFNDLFINDIFVTL</sequence>
<keyword evidence="1" id="KW-1133">Transmembrane helix</keyword>
<keyword evidence="3" id="KW-1185">Reference proteome</keyword>
<dbReference type="GeneID" id="80558408"/>
<keyword evidence="1" id="KW-0472">Membrane</keyword>
<dbReference type="EMBL" id="AP024483">
    <property type="protein sequence ID" value="BCS83203.1"/>
    <property type="molecule type" value="Genomic_DNA"/>
</dbReference>
<protein>
    <submittedName>
        <fullName evidence="2">ABC transporter permease protein YphD</fullName>
    </submittedName>
</protein>
<evidence type="ECO:0000313" key="2">
    <source>
        <dbReference type="EMBL" id="BCS83203.1"/>
    </source>
</evidence>
<proteinExistence type="predicted"/>
<accession>A0ABM7NSS4</accession>
<name>A0ABM7NSS4_9VIRU</name>
<dbReference type="RefSeq" id="YP_010841811.1">
    <property type="nucleotide sequence ID" value="NC_079139.1"/>
</dbReference>
<evidence type="ECO:0000256" key="1">
    <source>
        <dbReference type="SAM" id="Phobius"/>
    </source>
</evidence>
<reference evidence="2 3" key="1">
    <citation type="submission" date="2021-02" db="EMBL/GenBank/DDBJ databases">
        <title>Cotonvirus japonicus, which uses Golgi apparatus of host cells for its virion factory, phylogenetically links tailed tupanvirus and icosahedral mimivirus.</title>
        <authorList>
            <person name="Takahashi H."/>
            <person name="Fukaya S."/>
            <person name="Song C."/>
            <person name="Murata K."/>
            <person name="Takemura M."/>
        </authorList>
    </citation>
    <scope>NUCLEOTIDE SEQUENCE [LARGE SCALE GENOMIC DNA]</scope>
</reference>
<feature type="transmembrane region" description="Helical" evidence="1">
    <location>
        <begin position="12"/>
        <end position="32"/>
    </location>
</feature>
<organism evidence="2 3">
    <name type="scientific">Cotonvirus japonicus</name>
    <dbReference type="NCBI Taxonomy" id="2811091"/>
    <lineage>
        <taxon>Viruses</taxon>
        <taxon>Varidnaviria</taxon>
        <taxon>Bamfordvirae</taxon>
        <taxon>Nucleocytoviricota</taxon>
        <taxon>Megaviricetes</taxon>
        <taxon>Imitervirales</taxon>
        <taxon>Mimiviridae</taxon>
        <taxon>Megamimivirinae</taxon>
        <taxon>Cotonvirus</taxon>
        <taxon>Cotonvirus japonicum</taxon>
    </lineage>
</organism>
<keyword evidence="1" id="KW-0812">Transmembrane</keyword>